<evidence type="ECO:0000313" key="3">
    <source>
        <dbReference type="EMBL" id="KAF7346944.1"/>
    </source>
</evidence>
<comment type="caution">
    <text evidence="3">The sequence shown here is derived from an EMBL/GenBank/DDBJ whole genome shotgun (WGS) entry which is preliminary data.</text>
</comment>
<dbReference type="Proteomes" id="UP000620124">
    <property type="component" value="Unassembled WGS sequence"/>
</dbReference>
<feature type="transmembrane region" description="Helical" evidence="2">
    <location>
        <begin position="244"/>
        <end position="262"/>
    </location>
</feature>
<evidence type="ECO:0000313" key="4">
    <source>
        <dbReference type="Proteomes" id="UP000620124"/>
    </source>
</evidence>
<accession>A0A8H7CQX8</accession>
<organism evidence="3 4">
    <name type="scientific">Mycena venus</name>
    <dbReference type="NCBI Taxonomy" id="2733690"/>
    <lineage>
        <taxon>Eukaryota</taxon>
        <taxon>Fungi</taxon>
        <taxon>Dikarya</taxon>
        <taxon>Basidiomycota</taxon>
        <taxon>Agaricomycotina</taxon>
        <taxon>Agaricomycetes</taxon>
        <taxon>Agaricomycetidae</taxon>
        <taxon>Agaricales</taxon>
        <taxon>Marasmiineae</taxon>
        <taxon>Mycenaceae</taxon>
        <taxon>Mycena</taxon>
    </lineage>
</organism>
<feature type="transmembrane region" description="Helical" evidence="2">
    <location>
        <begin position="31"/>
        <end position="49"/>
    </location>
</feature>
<keyword evidence="4" id="KW-1185">Reference proteome</keyword>
<feature type="transmembrane region" description="Helical" evidence="2">
    <location>
        <begin position="70"/>
        <end position="91"/>
    </location>
</feature>
<evidence type="ECO:0000256" key="2">
    <source>
        <dbReference type="SAM" id="Phobius"/>
    </source>
</evidence>
<keyword evidence="2" id="KW-0812">Transmembrane</keyword>
<dbReference type="OrthoDB" id="3016237at2759"/>
<dbReference type="AlphaFoldDB" id="A0A8H7CQX8"/>
<feature type="transmembrane region" description="Helical" evidence="2">
    <location>
        <begin position="175"/>
        <end position="198"/>
    </location>
</feature>
<keyword evidence="2" id="KW-1133">Transmembrane helix</keyword>
<keyword evidence="2" id="KW-0472">Membrane</keyword>
<reference evidence="3" key="1">
    <citation type="submission" date="2020-05" db="EMBL/GenBank/DDBJ databases">
        <title>Mycena genomes resolve the evolution of fungal bioluminescence.</title>
        <authorList>
            <person name="Tsai I.J."/>
        </authorList>
    </citation>
    <scope>NUCLEOTIDE SEQUENCE</scope>
    <source>
        <strain evidence="3">CCC161011</strain>
    </source>
</reference>
<gene>
    <name evidence="3" type="ORF">MVEN_01446800</name>
</gene>
<feature type="compositionally biased region" description="Low complexity" evidence="1">
    <location>
        <begin position="326"/>
        <end position="345"/>
    </location>
</feature>
<feature type="transmembrane region" description="Helical" evidence="2">
    <location>
        <begin position="219"/>
        <end position="238"/>
    </location>
</feature>
<sequence>MASPHPGFLLVSGVDAAAAKPDPFAHADDELAFAVVASLSFAVIMWEYAMILPDELRLYRRPVWDTIPPYGFLALRYGGILATLPVLFLSVARSSHCQVAASLSQAGLVLVVTASGLTFAFRTAVLWLDNWTFHGVLGGLVVTVTGCCIAVASQYRAVADPTRVFGSNCRVLPTVSWMPVGNAAFAVFLITALMLTLLKIPSHRPQHSLVAYLIYRSNLLYLAGTTLTAVTALFIQILAQPSSALVLCTGPIATVFIVAFGTRAFRNMMLAAALDAERRYGTPNTNDTDNDDSVESARLSDATSEMRFAQPRPRPRPPPTRPLPPVVVRSRSTKTPPLTPRSPTTGPTPPADGRLSASPHAPGYRRIRRDAARRQYHFPVAAELVQRRVGAQHVGVVELGDVDDAAAPWTTGGGGAGLFVYQSCVGFASSTRAVGRMLGIWMDRWTVSFHIVPC</sequence>
<protein>
    <submittedName>
        <fullName evidence="3">Uncharacterized protein</fullName>
    </submittedName>
</protein>
<feature type="transmembrane region" description="Helical" evidence="2">
    <location>
        <begin position="103"/>
        <end position="121"/>
    </location>
</feature>
<feature type="transmembrane region" description="Helical" evidence="2">
    <location>
        <begin position="133"/>
        <end position="155"/>
    </location>
</feature>
<feature type="region of interest" description="Disordered" evidence="1">
    <location>
        <begin position="280"/>
        <end position="362"/>
    </location>
</feature>
<proteinExistence type="predicted"/>
<evidence type="ECO:0000256" key="1">
    <source>
        <dbReference type="SAM" id="MobiDB-lite"/>
    </source>
</evidence>
<name>A0A8H7CQX8_9AGAR</name>
<feature type="compositionally biased region" description="Pro residues" evidence="1">
    <location>
        <begin position="316"/>
        <end position="325"/>
    </location>
</feature>
<dbReference type="EMBL" id="JACAZI010000012">
    <property type="protein sequence ID" value="KAF7346944.1"/>
    <property type="molecule type" value="Genomic_DNA"/>
</dbReference>